<dbReference type="EMBL" id="JAHCVJ010000006">
    <property type="protein sequence ID" value="MBT0665616.1"/>
    <property type="molecule type" value="Genomic_DNA"/>
</dbReference>
<dbReference type="PANTHER" id="PTHR12001">
    <property type="entry name" value="GERANYLGERANYL PYROPHOSPHATE SYNTHASE"/>
    <property type="match status" value="1"/>
</dbReference>
<dbReference type="GO" id="GO:0046872">
    <property type="term" value="F:metal ion binding"/>
    <property type="evidence" value="ECO:0007669"/>
    <property type="project" value="UniProtKB-KW"/>
</dbReference>
<evidence type="ECO:0000256" key="4">
    <source>
        <dbReference type="ARBA" id="ARBA00022723"/>
    </source>
</evidence>
<dbReference type="AlphaFoldDB" id="A0AAW4LB57"/>
<dbReference type="InterPro" id="IPR008949">
    <property type="entry name" value="Isoprenoid_synthase_dom_sf"/>
</dbReference>
<protein>
    <submittedName>
        <fullName evidence="7">Polyprenyl synthetase family protein</fullName>
    </submittedName>
</protein>
<name>A0AAW4LB57_9BACT</name>
<dbReference type="Gene3D" id="1.10.600.10">
    <property type="entry name" value="Farnesyl Diphosphate Synthase"/>
    <property type="match status" value="1"/>
</dbReference>
<evidence type="ECO:0000313" key="7">
    <source>
        <dbReference type="EMBL" id="MBT0665616.1"/>
    </source>
</evidence>
<dbReference type="SFLD" id="SFLDS00005">
    <property type="entry name" value="Isoprenoid_Synthase_Type_I"/>
    <property type="match status" value="1"/>
</dbReference>
<dbReference type="GO" id="GO:0004659">
    <property type="term" value="F:prenyltransferase activity"/>
    <property type="evidence" value="ECO:0007669"/>
    <property type="project" value="InterPro"/>
</dbReference>
<evidence type="ECO:0000256" key="5">
    <source>
        <dbReference type="ARBA" id="ARBA00022842"/>
    </source>
</evidence>
<organism evidence="7 8">
    <name type="scientific">Geoanaerobacter pelophilus</name>
    <dbReference type="NCBI Taxonomy" id="60036"/>
    <lineage>
        <taxon>Bacteria</taxon>
        <taxon>Pseudomonadati</taxon>
        <taxon>Thermodesulfobacteriota</taxon>
        <taxon>Desulfuromonadia</taxon>
        <taxon>Geobacterales</taxon>
        <taxon>Geobacteraceae</taxon>
        <taxon>Geoanaerobacter</taxon>
    </lineage>
</organism>
<proteinExistence type="inferred from homology"/>
<evidence type="ECO:0000256" key="2">
    <source>
        <dbReference type="ARBA" id="ARBA00006706"/>
    </source>
</evidence>
<dbReference type="InterPro" id="IPR000092">
    <property type="entry name" value="Polyprenyl_synt"/>
</dbReference>
<gene>
    <name evidence="7" type="ORF">KI809_15005</name>
</gene>
<keyword evidence="3 6" id="KW-0808">Transferase</keyword>
<dbReference type="CDD" id="cd00685">
    <property type="entry name" value="Trans_IPPS_HT"/>
    <property type="match status" value="1"/>
</dbReference>
<dbReference type="Pfam" id="PF00348">
    <property type="entry name" value="polyprenyl_synt"/>
    <property type="match status" value="1"/>
</dbReference>
<dbReference type="PANTHER" id="PTHR12001:SF69">
    <property type="entry name" value="ALL TRANS-POLYPRENYL-DIPHOSPHATE SYNTHASE PDSS1"/>
    <property type="match status" value="1"/>
</dbReference>
<evidence type="ECO:0000313" key="8">
    <source>
        <dbReference type="Proteomes" id="UP000811899"/>
    </source>
</evidence>
<evidence type="ECO:0000256" key="6">
    <source>
        <dbReference type="RuleBase" id="RU004466"/>
    </source>
</evidence>
<comment type="cofactor">
    <cofactor evidence="1">
        <name>Mg(2+)</name>
        <dbReference type="ChEBI" id="CHEBI:18420"/>
    </cofactor>
</comment>
<comment type="caution">
    <text evidence="7">The sequence shown here is derived from an EMBL/GenBank/DDBJ whole genome shotgun (WGS) entry which is preliminary data.</text>
</comment>
<dbReference type="Proteomes" id="UP000811899">
    <property type="component" value="Unassembled WGS sequence"/>
</dbReference>
<dbReference type="InterPro" id="IPR033749">
    <property type="entry name" value="Polyprenyl_synt_CS"/>
</dbReference>
<comment type="similarity">
    <text evidence="2 6">Belongs to the FPP/GGPP synthase family.</text>
</comment>
<dbReference type="PROSITE" id="PS00444">
    <property type="entry name" value="POLYPRENYL_SYNTHASE_2"/>
    <property type="match status" value="1"/>
</dbReference>
<evidence type="ECO:0000256" key="3">
    <source>
        <dbReference type="ARBA" id="ARBA00022679"/>
    </source>
</evidence>
<keyword evidence="5" id="KW-0460">Magnesium</keyword>
<keyword evidence="8" id="KW-1185">Reference proteome</keyword>
<dbReference type="PROSITE" id="PS00723">
    <property type="entry name" value="POLYPRENYL_SYNTHASE_1"/>
    <property type="match status" value="1"/>
</dbReference>
<keyword evidence="4" id="KW-0479">Metal-binding</keyword>
<dbReference type="RefSeq" id="WP_214172389.1">
    <property type="nucleotide sequence ID" value="NZ_JAHCVJ010000006.1"/>
</dbReference>
<dbReference type="SUPFAM" id="SSF48576">
    <property type="entry name" value="Terpenoid synthases"/>
    <property type="match status" value="1"/>
</dbReference>
<reference evidence="7 8" key="1">
    <citation type="submission" date="2021-05" db="EMBL/GenBank/DDBJ databases">
        <title>The draft genome of Geobacter pelophilus DSM 12255.</title>
        <authorList>
            <person name="Xu Z."/>
            <person name="Masuda Y."/>
            <person name="Itoh H."/>
            <person name="Senoo K."/>
        </authorList>
    </citation>
    <scope>NUCLEOTIDE SEQUENCE [LARGE SCALE GENOMIC DNA]</scope>
    <source>
        <strain evidence="7 8">DSM 12255</strain>
    </source>
</reference>
<accession>A0AAW4LB57</accession>
<sequence>MEAVLALIGDELIQVEQQFRKDLASDVPLIRKVGEYVLSSGGKRIRPALLLLAAKLCEYSGDRHVPLASVVEFIHTATLLHDDVVDNANLRRGIASANTLWGNEASVLVGDFLFSKSFSLMVADGDLDILRVLSGATTMIAEGEVLQLVCTSDLTMTEARYIDVVKCKTAVLISAACQAGAILGKVSTEMENALRDFGMDLGIAFQLMDDVLDYSADQEEFGKSIGHDIEEGKITLPLIHALMHCTDVEKDRVGDIVTAEIVEDQDFAFVFDLVQRHQGIEFTVSRARDYVESAKASLASFPESTIKSALFDLSDYVVTRQR</sequence>
<dbReference type="GO" id="GO:0008299">
    <property type="term" value="P:isoprenoid biosynthetic process"/>
    <property type="evidence" value="ECO:0007669"/>
    <property type="project" value="InterPro"/>
</dbReference>
<evidence type="ECO:0000256" key="1">
    <source>
        <dbReference type="ARBA" id="ARBA00001946"/>
    </source>
</evidence>